<dbReference type="Proteomes" id="UP000621799">
    <property type="component" value="Unassembled WGS sequence"/>
</dbReference>
<keyword evidence="5" id="KW-0862">Zinc</keyword>
<comment type="caution">
    <text evidence="11">The sequence shown here is derived from an EMBL/GenBank/DDBJ whole genome shotgun (WGS) entry which is preliminary data.</text>
</comment>
<evidence type="ECO:0000256" key="5">
    <source>
        <dbReference type="ARBA" id="ARBA00022833"/>
    </source>
</evidence>
<evidence type="ECO:0000256" key="6">
    <source>
        <dbReference type="ARBA" id="ARBA00023125"/>
    </source>
</evidence>
<dbReference type="PANTHER" id="PTHR30405">
    <property type="entry name" value="TRANSPOSASE"/>
    <property type="match status" value="1"/>
</dbReference>
<evidence type="ECO:0000259" key="8">
    <source>
        <dbReference type="Pfam" id="PF01385"/>
    </source>
</evidence>
<protein>
    <submittedName>
        <fullName evidence="11">Transposase</fullName>
    </submittedName>
</protein>
<organism evidence="11 12">
    <name type="scientific">Zarconia navalis LEGE 11467</name>
    <dbReference type="NCBI Taxonomy" id="1828826"/>
    <lineage>
        <taxon>Bacteria</taxon>
        <taxon>Bacillati</taxon>
        <taxon>Cyanobacteriota</taxon>
        <taxon>Cyanophyceae</taxon>
        <taxon>Oscillatoriophycideae</taxon>
        <taxon>Oscillatoriales</taxon>
        <taxon>Oscillatoriales incertae sedis</taxon>
        <taxon>Zarconia</taxon>
        <taxon>Zarconia navalis</taxon>
    </lineage>
</organism>
<evidence type="ECO:0000313" key="12">
    <source>
        <dbReference type="Proteomes" id="UP000621799"/>
    </source>
</evidence>
<keyword evidence="12" id="KW-1185">Reference proteome</keyword>
<evidence type="ECO:0000259" key="9">
    <source>
        <dbReference type="Pfam" id="PF07282"/>
    </source>
</evidence>
<evidence type="ECO:0000256" key="2">
    <source>
        <dbReference type="ARBA" id="ARBA00011044"/>
    </source>
</evidence>
<dbReference type="GO" id="GO:0006310">
    <property type="term" value="P:DNA recombination"/>
    <property type="evidence" value="ECO:0007669"/>
    <property type="project" value="UniProtKB-KW"/>
</dbReference>
<dbReference type="GO" id="GO:0032196">
    <property type="term" value="P:transposition"/>
    <property type="evidence" value="ECO:0007669"/>
    <property type="project" value="UniProtKB-KW"/>
</dbReference>
<evidence type="ECO:0000256" key="3">
    <source>
        <dbReference type="ARBA" id="ARBA00022578"/>
    </source>
</evidence>
<proteinExistence type="inferred from homology"/>
<comment type="similarity">
    <text evidence="2">In the N-terminal section; belongs to the transposase 2 family.</text>
</comment>
<dbReference type="EMBL" id="JADEXN010000211">
    <property type="protein sequence ID" value="MBE9041557.1"/>
    <property type="molecule type" value="Genomic_DNA"/>
</dbReference>
<dbReference type="GO" id="GO:0046872">
    <property type="term" value="F:metal ion binding"/>
    <property type="evidence" value="ECO:0007669"/>
    <property type="project" value="UniProtKB-KW"/>
</dbReference>
<dbReference type="AlphaFoldDB" id="A0A928Z7L4"/>
<dbReference type="NCBIfam" id="NF040570">
    <property type="entry name" value="guided_TnpB"/>
    <property type="match status" value="1"/>
</dbReference>
<keyword evidence="6" id="KW-0238">DNA-binding</keyword>
<evidence type="ECO:0000313" key="11">
    <source>
        <dbReference type="EMBL" id="MBE9041557.1"/>
    </source>
</evidence>
<evidence type="ECO:0000256" key="1">
    <source>
        <dbReference type="ARBA" id="ARBA00008761"/>
    </source>
</evidence>
<evidence type="ECO:0000256" key="7">
    <source>
        <dbReference type="ARBA" id="ARBA00023172"/>
    </source>
</evidence>
<evidence type="ECO:0000259" key="10">
    <source>
        <dbReference type="Pfam" id="PF12323"/>
    </source>
</evidence>
<dbReference type="Pfam" id="PF12323">
    <property type="entry name" value="HTH_OrfB_IS605"/>
    <property type="match status" value="1"/>
</dbReference>
<dbReference type="Pfam" id="PF07282">
    <property type="entry name" value="Cas12f1-like_TNB"/>
    <property type="match status" value="1"/>
</dbReference>
<dbReference type="PANTHER" id="PTHR30405:SF25">
    <property type="entry name" value="RNA-GUIDED DNA ENDONUCLEASE INSQ-RELATED"/>
    <property type="match status" value="1"/>
</dbReference>
<reference evidence="11" key="1">
    <citation type="submission" date="2020-10" db="EMBL/GenBank/DDBJ databases">
        <authorList>
            <person name="Castelo-Branco R."/>
            <person name="Eusebio N."/>
            <person name="Adriana R."/>
            <person name="Vieira A."/>
            <person name="Brugerolle De Fraissinette N."/>
            <person name="Rezende De Castro R."/>
            <person name="Schneider M.P."/>
            <person name="Vasconcelos V."/>
            <person name="Leao P.N."/>
        </authorList>
    </citation>
    <scope>NUCLEOTIDE SEQUENCE</scope>
    <source>
        <strain evidence="11">LEGE 11467</strain>
    </source>
</reference>
<feature type="domain" description="Cas12f1-like TNB" evidence="9">
    <location>
        <begin position="288"/>
        <end position="356"/>
    </location>
</feature>
<sequence>MKARYTYRIYPNPLQQSKLARVFGCVRVVYNDALAVVKATPVVWPSNNELQKLVITQAKKTKAREWLTQVSNIPLQQSVADLGVAFKNWFAALKGNGKARFPRFKSRCGKQSARFRKGGFSLKGNKLFLAKMGGFKVRWSRELPKTPSSVTIVKNTAGQYHASFVVEIEPKSVEPIRESIGIDLGIKTFAFPSVGGPINAPSYSRLDRKIRRASKRMARQQKGSKRRKATRMKIAKLHLRIRNTRKDFLHKTSTKLICENQTVSLENLNVSGMVKNRKLARAISQQGWREFRTMLESKAAGHINRTVNVINRWEPTSQVCSDCGFKWGKLDLSVRSILCVSCGAKHHRDENAAKNIEIVGAGYVHDSKRTRRARKTTTVAMPVETSSHEVAHQLSLFA</sequence>
<dbReference type="InterPro" id="IPR001959">
    <property type="entry name" value="Transposase"/>
</dbReference>
<feature type="domain" description="Probable transposase IS891/IS1136/IS1341" evidence="8">
    <location>
        <begin position="163"/>
        <end position="277"/>
    </location>
</feature>
<dbReference type="InterPro" id="IPR051399">
    <property type="entry name" value="RNA-guided_DNA_endo/Transpos"/>
</dbReference>
<name>A0A928Z7L4_9CYAN</name>
<dbReference type="Pfam" id="PF01385">
    <property type="entry name" value="OrfB_IS605"/>
    <property type="match status" value="1"/>
</dbReference>
<keyword evidence="4" id="KW-0479">Metal-binding</keyword>
<dbReference type="GO" id="GO:0003677">
    <property type="term" value="F:DNA binding"/>
    <property type="evidence" value="ECO:0007669"/>
    <property type="project" value="UniProtKB-KW"/>
</dbReference>
<dbReference type="InterPro" id="IPR021027">
    <property type="entry name" value="Transposase_put_HTH"/>
</dbReference>
<dbReference type="NCBIfam" id="TIGR01766">
    <property type="entry name" value="IS200/IS605 family accessory protein TnpB-like domain"/>
    <property type="match status" value="1"/>
</dbReference>
<keyword evidence="7" id="KW-0233">DNA recombination</keyword>
<keyword evidence="3" id="KW-0815">Transposition</keyword>
<feature type="domain" description="Transposase putative helix-turn-helix" evidence="10">
    <location>
        <begin position="1"/>
        <end position="36"/>
    </location>
</feature>
<accession>A0A928Z7L4</accession>
<comment type="similarity">
    <text evidence="1">In the C-terminal section; belongs to the transposase 35 family.</text>
</comment>
<dbReference type="InterPro" id="IPR010095">
    <property type="entry name" value="Cas12f1-like_TNB"/>
</dbReference>
<gene>
    <name evidence="11" type="ORF">IQ235_12280</name>
</gene>
<evidence type="ECO:0000256" key="4">
    <source>
        <dbReference type="ARBA" id="ARBA00022723"/>
    </source>
</evidence>
<dbReference type="RefSeq" id="WP_264321760.1">
    <property type="nucleotide sequence ID" value="NZ_JADEXN010000211.1"/>
</dbReference>